<dbReference type="Proteomes" id="UP000636949">
    <property type="component" value="Unassembled WGS sequence"/>
</dbReference>
<organism evidence="2 3">
    <name type="scientific">Cysteiniphilum litorale</name>
    <dbReference type="NCBI Taxonomy" id="2056700"/>
    <lineage>
        <taxon>Bacteria</taxon>
        <taxon>Pseudomonadati</taxon>
        <taxon>Pseudomonadota</taxon>
        <taxon>Gammaproteobacteria</taxon>
        <taxon>Thiotrichales</taxon>
        <taxon>Fastidiosibacteraceae</taxon>
        <taxon>Cysteiniphilum</taxon>
    </lineage>
</organism>
<keyword evidence="1" id="KW-1133">Transmembrane helix</keyword>
<feature type="transmembrane region" description="Helical" evidence="1">
    <location>
        <begin position="165"/>
        <end position="185"/>
    </location>
</feature>
<accession>A0A8J2Z6U1</accession>
<gene>
    <name evidence="2" type="ORF">GCM10010995_25070</name>
</gene>
<feature type="transmembrane region" description="Helical" evidence="1">
    <location>
        <begin position="206"/>
        <end position="226"/>
    </location>
</feature>
<evidence type="ECO:0000256" key="1">
    <source>
        <dbReference type="SAM" id="Phobius"/>
    </source>
</evidence>
<name>A0A8J2Z6U1_9GAMM</name>
<comment type="caution">
    <text evidence="2">The sequence shown here is derived from an EMBL/GenBank/DDBJ whole genome shotgun (WGS) entry which is preliminary data.</text>
</comment>
<dbReference type="EMBL" id="BMJS01000043">
    <property type="protein sequence ID" value="GGG06542.1"/>
    <property type="molecule type" value="Genomic_DNA"/>
</dbReference>
<evidence type="ECO:0000313" key="2">
    <source>
        <dbReference type="EMBL" id="GGG06542.1"/>
    </source>
</evidence>
<reference evidence="2" key="2">
    <citation type="submission" date="2020-09" db="EMBL/GenBank/DDBJ databases">
        <authorList>
            <person name="Sun Q."/>
            <person name="Zhou Y."/>
        </authorList>
    </citation>
    <scope>NUCLEOTIDE SEQUENCE</scope>
    <source>
        <strain evidence="2">CGMCC 1.15758</strain>
    </source>
</reference>
<keyword evidence="1" id="KW-0812">Transmembrane</keyword>
<reference evidence="2" key="1">
    <citation type="journal article" date="2014" name="Int. J. Syst. Evol. Microbiol.">
        <title>Complete genome sequence of Corynebacterium casei LMG S-19264T (=DSM 44701T), isolated from a smear-ripened cheese.</title>
        <authorList>
            <consortium name="US DOE Joint Genome Institute (JGI-PGF)"/>
            <person name="Walter F."/>
            <person name="Albersmeier A."/>
            <person name="Kalinowski J."/>
            <person name="Ruckert C."/>
        </authorList>
    </citation>
    <scope>NUCLEOTIDE SEQUENCE</scope>
    <source>
        <strain evidence="2">CGMCC 1.15758</strain>
    </source>
</reference>
<proteinExistence type="predicted"/>
<protein>
    <submittedName>
        <fullName evidence="2">Uncharacterized protein</fullName>
    </submittedName>
</protein>
<sequence length="319" mass="36952">MMITLKNLFLYLSSLLAFILSTFTTAYSKEKSDLFRVQLQLEQLINESFQNSIFNNISTHEQSSYIRDVAYDLRSGKNTVLSSIEALSTDFLYHRGQRSQSNEEMLIEVLNDESFGDGGFNFGYSNHFKHAHYLFVSQLAKHQNNELLEHEDANYFAVVVPDSDLLYLIISSFALYYFANSNFFNKLKSIHSNKILSYLQKAISQFSFISLLILLCICLFSLLSSFIQRYRWLINLTLIGNMFMHSNCISNKFDMPFLIRRFIKTSKNIFIAINIIAHHFCKPVALNNFGISRFDAVIFSIKKSINIQFSKVKIKRGIL</sequence>
<keyword evidence="1" id="KW-0472">Membrane</keyword>
<keyword evidence="3" id="KW-1185">Reference proteome</keyword>
<evidence type="ECO:0000313" key="3">
    <source>
        <dbReference type="Proteomes" id="UP000636949"/>
    </source>
</evidence>
<dbReference type="AlphaFoldDB" id="A0A8J2Z6U1"/>